<protein>
    <submittedName>
        <fullName evidence="1">Uncharacterized protein</fullName>
    </submittedName>
</protein>
<dbReference type="EMBL" id="FQZE01000024">
    <property type="protein sequence ID" value="SHJ60928.1"/>
    <property type="molecule type" value="Genomic_DNA"/>
</dbReference>
<reference evidence="1 2" key="1">
    <citation type="submission" date="2016-11" db="EMBL/GenBank/DDBJ databases">
        <authorList>
            <person name="Jaros S."/>
            <person name="Januszkiewicz K."/>
            <person name="Wedrychowicz H."/>
        </authorList>
    </citation>
    <scope>NUCLEOTIDE SEQUENCE [LARGE SCALE GENOMIC DNA]</scope>
    <source>
        <strain evidence="1 2">DSM 27063</strain>
    </source>
</reference>
<dbReference type="Proteomes" id="UP000184050">
    <property type="component" value="Unassembled WGS sequence"/>
</dbReference>
<keyword evidence="2" id="KW-1185">Reference proteome</keyword>
<proteinExistence type="predicted"/>
<name>A0A1M6KPK1_9BACT</name>
<gene>
    <name evidence="1" type="ORF">SAMN05444280_12410</name>
</gene>
<dbReference type="AlphaFoldDB" id="A0A1M6KPK1"/>
<sequence length="173" mass="19460">MDVSGIKRSLGRRKFLISNFKNHLALLKRSTPRLTALPGRLLFGRRNSCDAEYLEYKIKYWNTKIPLQKIHLYHIFFPFRGNGLRKECGSDDQRGIKEGASGQGILVGRMGVVFKILKFIVPAFFSRLPAAYPSSSPFSSNGSTVHSYSGFVISSCVSHFSEIVIEKALLPLF</sequence>
<evidence type="ECO:0000313" key="2">
    <source>
        <dbReference type="Proteomes" id="UP000184050"/>
    </source>
</evidence>
<evidence type="ECO:0000313" key="1">
    <source>
        <dbReference type="EMBL" id="SHJ60928.1"/>
    </source>
</evidence>
<organism evidence="1 2">
    <name type="scientific">Tangfeifania diversioriginum</name>
    <dbReference type="NCBI Taxonomy" id="1168035"/>
    <lineage>
        <taxon>Bacteria</taxon>
        <taxon>Pseudomonadati</taxon>
        <taxon>Bacteroidota</taxon>
        <taxon>Bacteroidia</taxon>
        <taxon>Marinilabiliales</taxon>
        <taxon>Prolixibacteraceae</taxon>
        <taxon>Tangfeifania</taxon>
    </lineage>
</organism>
<accession>A0A1M6KPK1</accession>